<dbReference type="Proteomes" id="UP001568894">
    <property type="component" value="Unassembled WGS sequence"/>
</dbReference>
<feature type="chain" id="PRO_5047105194" evidence="1">
    <location>
        <begin position="20"/>
        <end position="213"/>
    </location>
</feature>
<dbReference type="EMBL" id="JASMRN010000007">
    <property type="protein sequence ID" value="MEZ7515535.1"/>
    <property type="molecule type" value="Genomic_DNA"/>
</dbReference>
<protein>
    <submittedName>
        <fullName evidence="2">GLPGLI family protein</fullName>
    </submittedName>
</protein>
<keyword evidence="3" id="KW-1185">Reference proteome</keyword>
<sequence>MKRTTSFIFSLLCLGLLNAQSNVKVTFSNAIALNIKQLESDTPEVVKKHTMERIQNIRFLSYMTIEDELVYYEIKSKSIDNKESEKIATSTTKYYMVPSIQIKIPEEKYLKNNKENSIASYVDKKLQSKKLPSITWKKSGKQKKILGYNCYEAKGILEGKPVSIYYTTEIRGSGSPEKIPFIKGVILEYTTDKRSGVATKVEFNQPKIKNFFK</sequence>
<gene>
    <name evidence="2" type="ORF">QO192_09615</name>
</gene>
<organism evidence="2 3">
    <name type="scientific">Flavobacterium frigidarium</name>
    <dbReference type="NCBI Taxonomy" id="99286"/>
    <lineage>
        <taxon>Bacteria</taxon>
        <taxon>Pseudomonadati</taxon>
        <taxon>Bacteroidota</taxon>
        <taxon>Flavobacteriia</taxon>
        <taxon>Flavobacteriales</taxon>
        <taxon>Flavobacteriaceae</taxon>
        <taxon>Flavobacterium</taxon>
    </lineage>
</organism>
<evidence type="ECO:0000256" key="1">
    <source>
        <dbReference type="SAM" id="SignalP"/>
    </source>
</evidence>
<reference evidence="2 3" key="1">
    <citation type="submission" date="2023-05" db="EMBL/GenBank/DDBJ databases">
        <title>Adaptations of aquatic viruses from atmosphere-close ecosystems of the Central Arctic Ocean.</title>
        <authorList>
            <person name="Rahlff J."/>
            <person name="Holmfeldt K."/>
        </authorList>
    </citation>
    <scope>NUCLEOTIDE SEQUENCE [LARGE SCALE GENOMIC DNA]</scope>
    <source>
        <strain evidence="2 3">Arc14</strain>
    </source>
</reference>
<dbReference type="NCBIfam" id="TIGR01200">
    <property type="entry name" value="GLPGLI"/>
    <property type="match status" value="1"/>
</dbReference>
<comment type="caution">
    <text evidence="2">The sequence shown here is derived from an EMBL/GenBank/DDBJ whole genome shotgun (WGS) entry which is preliminary data.</text>
</comment>
<keyword evidence="1" id="KW-0732">Signal</keyword>
<proteinExistence type="predicted"/>
<feature type="signal peptide" evidence="1">
    <location>
        <begin position="1"/>
        <end position="19"/>
    </location>
</feature>
<dbReference type="InterPro" id="IPR005901">
    <property type="entry name" value="GLPGLI"/>
</dbReference>
<evidence type="ECO:0000313" key="3">
    <source>
        <dbReference type="Proteomes" id="UP001568894"/>
    </source>
</evidence>
<name>A0ABV4KD05_9FLAO</name>
<dbReference type="RefSeq" id="WP_371569987.1">
    <property type="nucleotide sequence ID" value="NZ_JASMRN010000007.1"/>
</dbReference>
<dbReference type="Pfam" id="PF22252">
    <property type="entry name" value="PNGase_F-II_N"/>
    <property type="match status" value="1"/>
</dbReference>
<accession>A0ABV4KD05</accession>
<evidence type="ECO:0000313" key="2">
    <source>
        <dbReference type="EMBL" id="MEZ7515535.1"/>
    </source>
</evidence>